<dbReference type="KEGG" id="smam:Mal15_48240"/>
<name>A0A5B9MHJ1_9BACT</name>
<protein>
    <submittedName>
        <fullName evidence="2">Uncharacterized protein</fullName>
    </submittedName>
</protein>
<reference evidence="2 3" key="1">
    <citation type="submission" date="2019-02" db="EMBL/GenBank/DDBJ databases">
        <title>Planctomycetal bacteria perform biofilm scaping via a novel small molecule.</title>
        <authorList>
            <person name="Jeske O."/>
            <person name="Boedeker C."/>
            <person name="Wiegand S."/>
            <person name="Breitling P."/>
            <person name="Kallscheuer N."/>
            <person name="Jogler M."/>
            <person name="Rohde M."/>
            <person name="Petersen J."/>
            <person name="Medema M.H."/>
            <person name="Surup F."/>
            <person name="Jogler C."/>
        </authorList>
    </citation>
    <scope>NUCLEOTIDE SEQUENCE [LARGE SCALE GENOMIC DNA]</scope>
    <source>
        <strain evidence="2 3">Mal15</strain>
    </source>
</reference>
<feature type="transmembrane region" description="Helical" evidence="1">
    <location>
        <begin position="102"/>
        <end position="122"/>
    </location>
</feature>
<sequence>MKQAFYILLATGACAIAGTLLAWLHGGQQEDVGSAIAGGAGFVMANGIAIRFRGSKVIGDSHSETFSGIASPELGFAYGVFAIAYFAFVGWLTGFLHDHGDFAGTVCGGFGGFILAIIVPAIHRSSFMAAGRKLQLSLSVIALGALLTIVWAMYKHEFL</sequence>
<evidence type="ECO:0000313" key="3">
    <source>
        <dbReference type="Proteomes" id="UP000321353"/>
    </source>
</evidence>
<dbReference type="EMBL" id="CP036264">
    <property type="protein sequence ID" value="QEG00752.1"/>
    <property type="molecule type" value="Genomic_DNA"/>
</dbReference>
<dbReference type="RefSeq" id="WP_147869935.1">
    <property type="nucleotide sequence ID" value="NZ_CP036264.1"/>
</dbReference>
<feature type="transmembrane region" description="Helical" evidence="1">
    <location>
        <begin position="32"/>
        <end position="53"/>
    </location>
</feature>
<keyword evidence="1" id="KW-1133">Transmembrane helix</keyword>
<dbReference type="AlphaFoldDB" id="A0A5B9MHJ1"/>
<feature type="transmembrane region" description="Helical" evidence="1">
    <location>
        <begin position="134"/>
        <end position="154"/>
    </location>
</feature>
<organism evidence="2 3">
    <name type="scientific">Stieleria maiorica</name>
    <dbReference type="NCBI Taxonomy" id="2795974"/>
    <lineage>
        <taxon>Bacteria</taxon>
        <taxon>Pseudomonadati</taxon>
        <taxon>Planctomycetota</taxon>
        <taxon>Planctomycetia</taxon>
        <taxon>Pirellulales</taxon>
        <taxon>Pirellulaceae</taxon>
        <taxon>Stieleria</taxon>
    </lineage>
</organism>
<gene>
    <name evidence="2" type="ORF">Mal15_48240</name>
</gene>
<feature type="transmembrane region" description="Helical" evidence="1">
    <location>
        <begin position="5"/>
        <end position="26"/>
    </location>
</feature>
<keyword evidence="1" id="KW-0472">Membrane</keyword>
<evidence type="ECO:0000256" key="1">
    <source>
        <dbReference type="SAM" id="Phobius"/>
    </source>
</evidence>
<dbReference type="Proteomes" id="UP000321353">
    <property type="component" value="Chromosome"/>
</dbReference>
<keyword evidence="3" id="KW-1185">Reference proteome</keyword>
<proteinExistence type="predicted"/>
<keyword evidence="1" id="KW-0812">Transmembrane</keyword>
<accession>A0A5B9MHJ1</accession>
<feature type="transmembrane region" description="Helical" evidence="1">
    <location>
        <begin position="74"/>
        <end position="96"/>
    </location>
</feature>
<evidence type="ECO:0000313" key="2">
    <source>
        <dbReference type="EMBL" id="QEG00752.1"/>
    </source>
</evidence>